<dbReference type="NCBIfam" id="TIGR02293">
    <property type="entry name" value="TAS_TIGR02293"/>
    <property type="match status" value="1"/>
</dbReference>
<protein>
    <submittedName>
        <fullName evidence="2">Putative toxin-antitoxin system antitoxin component (TIGR02293 family)</fullName>
    </submittedName>
</protein>
<evidence type="ECO:0000313" key="3">
    <source>
        <dbReference type="Proteomes" id="UP000537141"/>
    </source>
</evidence>
<feature type="domain" description="Antitoxin Xre/MbcA/ParS-like toxin-binding" evidence="1">
    <location>
        <begin position="93"/>
        <end position="144"/>
    </location>
</feature>
<gene>
    <name evidence="2" type="ORF">HNQ55_003315</name>
</gene>
<name>A0A7X0NJU5_9GAMM</name>
<dbReference type="RefSeq" id="WP_184426209.1">
    <property type="nucleotide sequence ID" value="NZ_BAABLB010000034.1"/>
</dbReference>
<accession>A0A7X0NJU5</accession>
<keyword evidence="3" id="KW-1185">Reference proteome</keyword>
<dbReference type="AlphaFoldDB" id="A0A7X0NJU5"/>
<dbReference type="EMBL" id="JACHHU010000036">
    <property type="protein sequence ID" value="MBB6544782.1"/>
    <property type="molecule type" value="Genomic_DNA"/>
</dbReference>
<dbReference type="InterPro" id="IPR011979">
    <property type="entry name" value="Antitox_Xre"/>
</dbReference>
<reference evidence="2 3" key="1">
    <citation type="submission" date="2020-08" db="EMBL/GenBank/DDBJ databases">
        <title>Genomic Encyclopedia of Type Strains, Phase IV (KMG-IV): sequencing the most valuable type-strain genomes for metagenomic binning, comparative biology and taxonomic classification.</title>
        <authorList>
            <person name="Goeker M."/>
        </authorList>
    </citation>
    <scope>NUCLEOTIDE SEQUENCE [LARGE SCALE GENOMIC DNA]</scope>
    <source>
        <strain evidence="2 3">DSM 26287</strain>
    </source>
</reference>
<dbReference type="Proteomes" id="UP000537141">
    <property type="component" value="Unassembled WGS sequence"/>
</dbReference>
<evidence type="ECO:0000313" key="2">
    <source>
        <dbReference type="EMBL" id="MBB6544782.1"/>
    </source>
</evidence>
<dbReference type="Pfam" id="PF09722">
    <property type="entry name" value="Xre_MbcA_ParS_C"/>
    <property type="match status" value="1"/>
</dbReference>
<evidence type="ECO:0000259" key="1">
    <source>
        <dbReference type="Pfam" id="PF09722"/>
    </source>
</evidence>
<dbReference type="InterPro" id="IPR024467">
    <property type="entry name" value="Xre/MbcA/ParS-like_toxin-bd"/>
</dbReference>
<sequence length="147" mass="16464">MSTLKTFKPVKKEHSIWDVTGIPSRGENLFIALKKGLDYTVYNKISQYSGFDKKQIASAIHLPQTTLIRRAKSGYFNTTESDSFFRFAAVFQAALDLFEGDKLKSSQWLNSSVKGLGDRKPIDMLKTSAESQAVLNLIGRLEHGIFA</sequence>
<organism evidence="2 3">
    <name type="scientific">Thalassotalea piscium</name>
    <dbReference type="NCBI Taxonomy" id="1230533"/>
    <lineage>
        <taxon>Bacteria</taxon>
        <taxon>Pseudomonadati</taxon>
        <taxon>Pseudomonadota</taxon>
        <taxon>Gammaproteobacteria</taxon>
        <taxon>Alteromonadales</taxon>
        <taxon>Colwelliaceae</taxon>
        <taxon>Thalassotalea</taxon>
    </lineage>
</organism>
<comment type="caution">
    <text evidence="2">The sequence shown here is derived from an EMBL/GenBank/DDBJ whole genome shotgun (WGS) entry which is preliminary data.</text>
</comment>
<proteinExistence type="predicted"/>